<evidence type="ECO:0000313" key="4">
    <source>
        <dbReference type="Proteomes" id="UP000597989"/>
    </source>
</evidence>
<dbReference type="InterPro" id="IPR001387">
    <property type="entry name" value="Cro/C1-type_HTH"/>
</dbReference>
<proteinExistence type="predicted"/>
<dbReference type="Pfam" id="PF13560">
    <property type="entry name" value="HTH_31"/>
    <property type="match status" value="1"/>
</dbReference>
<reference evidence="2" key="4">
    <citation type="submission" date="2023-12" db="EMBL/GenBank/DDBJ databases">
        <authorList>
            <person name="Sun Q."/>
            <person name="Inoue M."/>
        </authorList>
    </citation>
    <scope>NUCLEOTIDE SEQUENCE</scope>
    <source>
        <strain evidence="2">JCM 10664</strain>
    </source>
</reference>
<dbReference type="SUPFAM" id="SSF47413">
    <property type="entry name" value="lambda repressor-like DNA-binding domains"/>
    <property type="match status" value="1"/>
</dbReference>
<dbReference type="EMBL" id="BMMT01000023">
    <property type="protein sequence ID" value="GGJ04996.1"/>
    <property type="molecule type" value="Genomic_DNA"/>
</dbReference>
<reference evidence="3" key="3">
    <citation type="submission" date="2020-09" db="EMBL/GenBank/DDBJ databases">
        <authorList>
            <person name="Sun Q."/>
            <person name="Zhou Y."/>
        </authorList>
    </citation>
    <scope>NUCLEOTIDE SEQUENCE</scope>
    <source>
        <strain evidence="3">CGMCC 4.7206</strain>
    </source>
</reference>
<dbReference type="Proteomes" id="UP001500220">
    <property type="component" value="Unassembled WGS sequence"/>
</dbReference>
<reference evidence="3 4" key="1">
    <citation type="journal article" date="2014" name="Int. J. Syst. Evol. Microbiol.">
        <title>Complete genome sequence of Corynebacterium casei LMG S-19264T (=DSM 44701T), isolated from a smear-ripened cheese.</title>
        <authorList>
            <consortium name="US DOE Joint Genome Institute (JGI-PGF)"/>
            <person name="Walter F."/>
            <person name="Albersmeier A."/>
            <person name="Kalinowski J."/>
            <person name="Ruckert C."/>
        </authorList>
    </citation>
    <scope>NUCLEOTIDE SEQUENCE [LARGE SCALE GENOMIC DNA]</scope>
    <source>
        <strain evidence="3 4">CGMCC 4.7206</strain>
    </source>
</reference>
<keyword evidence="5" id="KW-1185">Reference proteome</keyword>
<name>A0A917KB08_9PSEU</name>
<dbReference type="InterPro" id="IPR010982">
    <property type="entry name" value="Lambda_DNA-bd_dom_sf"/>
</dbReference>
<organism evidence="3 4">
    <name type="scientific">Saccharopolyspora thermophila</name>
    <dbReference type="NCBI Taxonomy" id="89367"/>
    <lineage>
        <taxon>Bacteria</taxon>
        <taxon>Bacillati</taxon>
        <taxon>Actinomycetota</taxon>
        <taxon>Actinomycetes</taxon>
        <taxon>Pseudonocardiales</taxon>
        <taxon>Pseudonocardiaceae</taxon>
        <taxon>Saccharopolyspora</taxon>
    </lineage>
</organism>
<reference evidence="2 5" key="2">
    <citation type="journal article" date="2019" name="Int. J. Syst. Evol. Microbiol.">
        <title>The Global Catalogue of Microorganisms (GCM) 10K type strain sequencing project: providing services to taxonomists for standard genome sequencing and annotation.</title>
        <authorList>
            <consortium name="The Broad Institute Genomics Platform"/>
            <consortium name="The Broad Institute Genome Sequencing Center for Infectious Disease"/>
            <person name="Wu L."/>
            <person name="Ma J."/>
        </authorList>
    </citation>
    <scope>NUCLEOTIDE SEQUENCE [LARGE SCALE GENOMIC DNA]</scope>
    <source>
        <strain evidence="2 5">JCM 10664</strain>
    </source>
</reference>
<evidence type="ECO:0000313" key="3">
    <source>
        <dbReference type="EMBL" id="GGJ04996.1"/>
    </source>
</evidence>
<evidence type="ECO:0000313" key="5">
    <source>
        <dbReference type="Proteomes" id="UP001500220"/>
    </source>
</evidence>
<dbReference type="RefSeq" id="WP_188991406.1">
    <property type="nucleotide sequence ID" value="NZ_BAAAHC010000007.1"/>
</dbReference>
<dbReference type="PROSITE" id="PS50943">
    <property type="entry name" value="HTH_CROC1"/>
    <property type="match status" value="1"/>
</dbReference>
<evidence type="ECO:0000259" key="1">
    <source>
        <dbReference type="PROSITE" id="PS50943"/>
    </source>
</evidence>
<evidence type="ECO:0000313" key="2">
    <source>
        <dbReference type="EMBL" id="GAA0516071.1"/>
    </source>
</evidence>
<dbReference type="Proteomes" id="UP000597989">
    <property type="component" value="Unassembled WGS sequence"/>
</dbReference>
<accession>A0A917KB08</accession>
<gene>
    <name evidence="2" type="ORF">GCM10009545_17710</name>
    <name evidence="3" type="ORF">GCM10011581_47580</name>
</gene>
<dbReference type="CDD" id="cd00093">
    <property type="entry name" value="HTH_XRE"/>
    <property type="match status" value="1"/>
</dbReference>
<sequence length="394" mass="42825">MTDTLGVGDRIATERKLAGLTQHQLAQKAAYSLSLVRAVEQGRKPALPGFIAAVARTLGIDPEQLTGTPYRDTIEEDGPLEGMAELRAILAEGAYVRPVEPDPLDEMAAEMDRVNLVYRNDKGRQALVRLPALIRQLHGALHTANSDGERGRIFTLLSSAYVTAERLCRRFGFMSLTTPAVDRLEWAAERADDPLYVAQAKVKRCRVLMYLGSTEVGLSLVDQGLNLINGGDEQALAVRGYAHLCGAIAAARGRKPDIARAHIEEARSISKYMNGESDAYGTLFGPANVSIHSCAVELEAGDPGKAAQEGSALRLPKQIAPPRAGHHWQDTARAWLLAGQPGKALDALHLARRVAPQQTRLHPSVRETLRGIAMSERRRTDSLSNFVGWVGLKL</sequence>
<dbReference type="EMBL" id="BAAAHC010000007">
    <property type="protein sequence ID" value="GAA0516071.1"/>
    <property type="molecule type" value="Genomic_DNA"/>
</dbReference>
<comment type="caution">
    <text evidence="3">The sequence shown here is derived from an EMBL/GenBank/DDBJ whole genome shotgun (WGS) entry which is preliminary data.</text>
</comment>
<dbReference type="GO" id="GO:0003677">
    <property type="term" value="F:DNA binding"/>
    <property type="evidence" value="ECO:0007669"/>
    <property type="project" value="InterPro"/>
</dbReference>
<feature type="domain" description="HTH cro/C1-type" evidence="1">
    <location>
        <begin position="11"/>
        <end position="65"/>
    </location>
</feature>
<protein>
    <submittedName>
        <fullName evidence="2 3">Transcriptional regulator</fullName>
    </submittedName>
</protein>
<dbReference type="Gene3D" id="1.10.260.40">
    <property type="entry name" value="lambda repressor-like DNA-binding domains"/>
    <property type="match status" value="1"/>
</dbReference>
<dbReference type="SMART" id="SM00530">
    <property type="entry name" value="HTH_XRE"/>
    <property type="match status" value="1"/>
</dbReference>
<dbReference type="AlphaFoldDB" id="A0A917KB08"/>